<feature type="compositionally biased region" description="Polar residues" evidence="2">
    <location>
        <begin position="140"/>
        <end position="153"/>
    </location>
</feature>
<feature type="compositionally biased region" description="Pro residues" evidence="2">
    <location>
        <begin position="35"/>
        <end position="68"/>
    </location>
</feature>
<feature type="region of interest" description="Disordered" evidence="2">
    <location>
        <begin position="1"/>
        <end position="201"/>
    </location>
</feature>
<evidence type="ECO:0000256" key="1">
    <source>
        <dbReference type="SAM" id="Coils"/>
    </source>
</evidence>
<keyword evidence="4" id="KW-1185">Reference proteome</keyword>
<dbReference type="Proteomes" id="UP001217089">
    <property type="component" value="Unassembled WGS sequence"/>
</dbReference>
<feature type="compositionally biased region" description="Basic and acidic residues" evidence="2">
    <location>
        <begin position="82"/>
        <end position="96"/>
    </location>
</feature>
<feature type="compositionally biased region" description="Polar residues" evidence="2">
    <location>
        <begin position="103"/>
        <end position="114"/>
    </location>
</feature>
<accession>A0ABQ9F2F1</accession>
<keyword evidence="1" id="KW-0175">Coiled coil</keyword>
<name>A0ABQ9F2F1_TEGGR</name>
<gene>
    <name evidence="3" type="ORF">KUTeg_010859</name>
</gene>
<reference evidence="3 4" key="1">
    <citation type="submission" date="2022-12" db="EMBL/GenBank/DDBJ databases">
        <title>Chromosome-level genome of Tegillarca granosa.</title>
        <authorList>
            <person name="Kim J."/>
        </authorList>
    </citation>
    <scope>NUCLEOTIDE SEQUENCE [LARGE SCALE GENOMIC DNA]</scope>
    <source>
        <strain evidence="3">Teg-2019</strain>
        <tissue evidence="3">Adductor muscle</tissue>
    </source>
</reference>
<feature type="compositionally biased region" description="Basic and acidic residues" evidence="2">
    <location>
        <begin position="167"/>
        <end position="176"/>
    </location>
</feature>
<dbReference type="EMBL" id="JARBDR010000496">
    <property type="protein sequence ID" value="KAJ8311504.1"/>
    <property type="molecule type" value="Genomic_DNA"/>
</dbReference>
<evidence type="ECO:0000313" key="4">
    <source>
        <dbReference type="Proteomes" id="UP001217089"/>
    </source>
</evidence>
<proteinExistence type="predicted"/>
<comment type="caution">
    <text evidence="3">The sequence shown here is derived from an EMBL/GenBank/DDBJ whole genome shotgun (WGS) entry which is preliminary data.</text>
</comment>
<organism evidence="3 4">
    <name type="scientific">Tegillarca granosa</name>
    <name type="common">Malaysian cockle</name>
    <name type="synonym">Anadara granosa</name>
    <dbReference type="NCBI Taxonomy" id="220873"/>
    <lineage>
        <taxon>Eukaryota</taxon>
        <taxon>Metazoa</taxon>
        <taxon>Spiralia</taxon>
        <taxon>Lophotrochozoa</taxon>
        <taxon>Mollusca</taxon>
        <taxon>Bivalvia</taxon>
        <taxon>Autobranchia</taxon>
        <taxon>Pteriomorphia</taxon>
        <taxon>Arcoida</taxon>
        <taxon>Arcoidea</taxon>
        <taxon>Arcidae</taxon>
        <taxon>Tegillarca</taxon>
    </lineage>
</organism>
<sequence length="565" mass="64280">MKNSVWKMSIDRPWVQDRASSPISHVQDKACSPIPSTPDRPSSPQPKTPDRPYTPQPKTPDRQYPPQPKVQDKACSPIPSTPDRKFTPQSKVEDRALSPIPIQMSSVSSQTEPRPSTPDGDSIKENTIVIGGEQRKEVVQMTSVSSQTESRPSTPDRDLQKGNSIVIEEKQRKEAVQVESVSSQTESRPSTPDGDLKKENSIIIVDEQRKEVKDRACSPIPNQMTSAFSQTEPDSDLIKEKPNVIEEEQGKEVTKSEITDNREVEKCGILFNEERTPEIKKITKNPSKLLRPLQSWSYSKSIEKSLSNSTELDDGLKKYNFVERINTFDLENDDEQLLSTRVTNGIIRAWSFEDVKKEELLNSDPVFNHNGISVSKYVTEFEGLSKKEIFEGLKLETEIAKNSNNSYYQRLQRGHKKGDILHRNVEVTQITAFWMMKLDAVCLVVNQLIFSNRAIFILEKVSEEFNDPSITAKALTTMPLKTFPGNVLRCGLAQRFVNVFGGCIRRTACARKRHITALSTKKMLERQKDFARLRIEEEKTEQLKSATQKELAELRIEQTKFRIEQ</sequence>
<feature type="compositionally biased region" description="Low complexity" evidence="2">
    <location>
        <begin position="177"/>
        <end position="187"/>
    </location>
</feature>
<feature type="coiled-coil region" evidence="1">
    <location>
        <begin position="521"/>
        <end position="557"/>
    </location>
</feature>
<evidence type="ECO:0000313" key="3">
    <source>
        <dbReference type="EMBL" id="KAJ8311504.1"/>
    </source>
</evidence>
<protein>
    <submittedName>
        <fullName evidence="3">Uncharacterized protein</fullName>
    </submittedName>
</protein>
<evidence type="ECO:0000256" key="2">
    <source>
        <dbReference type="SAM" id="MobiDB-lite"/>
    </source>
</evidence>